<organism evidence="2 3">
    <name type="scientific">Symbiochloris irregularis</name>
    <dbReference type="NCBI Taxonomy" id="706552"/>
    <lineage>
        <taxon>Eukaryota</taxon>
        <taxon>Viridiplantae</taxon>
        <taxon>Chlorophyta</taxon>
        <taxon>core chlorophytes</taxon>
        <taxon>Trebouxiophyceae</taxon>
        <taxon>Trebouxiales</taxon>
        <taxon>Trebouxiaceae</taxon>
        <taxon>Symbiochloris</taxon>
    </lineage>
</organism>
<name>A0AAW1P023_9CHLO</name>
<gene>
    <name evidence="2" type="ORF">WJX73_007891</name>
</gene>
<dbReference type="Proteomes" id="UP001465755">
    <property type="component" value="Unassembled WGS sequence"/>
</dbReference>
<keyword evidence="1" id="KW-1133">Transmembrane helix</keyword>
<sequence>MCTISYLTAQQRLHTRQAPSCSLSTLHNTTPAQPCRATRLSLRRFEHVGEFRGVAKAGPDDKPSISRDTEPTDFWQANTEKKGVNPAKDPLAIMGVAGILLPFIIVLGLVFAGVIDPNPRGSPGI</sequence>
<feature type="transmembrane region" description="Helical" evidence="1">
    <location>
        <begin position="91"/>
        <end position="115"/>
    </location>
</feature>
<reference evidence="2 3" key="1">
    <citation type="journal article" date="2024" name="Nat. Commun.">
        <title>Phylogenomics reveals the evolutionary origins of lichenization in chlorophyte algae.</title>
        <authorList>
            <person name="Puginier C."/>
            <person name="Libourel C."/>
            <person name="Otte J."/>
            <person name="Skaloud P."/>
            <person name="Haon M."/>
            <person name="Grisel S."/>
            <person name="Petersen M."/>
            <person name="Berrin J.G."/>
            <person name="Delaux P.M."/>
            <person name="Dal Grande F."/>
            <person name="Keller J."/>
        </authorList>
    </citation>
    <scope>NUCLEOTIDE SEQUENCE [LARGE SCALE GENOMIC DNA]</scope>
    <source>
        <strain evidence="2 3">SAG 2036</strain>
    </source>
</reference>
<comment type="caution">
    <text evidence="2">The sequence shown here is derived from an EMBL/GenBank/DDBJ whole genome shotgun (WGS) entry which is preliminary data.</text>
</comment>
<dbReference type="EMBL" id="JALJOQ010000069">
    <property type="protein sequence ID" value="KAK9802697.1"/>
    <property type="molecule type" value="Genomic_DNA"/>
</dbReference>
<dbReference type="PANTHER" id="PTHR36343">
    <property type="entry name" value="EXPRESSED PROTEIN"/>
    <property type="match status" value="1"/>
</dbReference>
<keyword evidence="3" id="KW-1185">Reference proteome</keyword>
<evidence type="ECO:0000313" key="3">
    <source>
        <dbReference type="Proteomes" id="UP001465755"/>
    </source>
</evidence>
<evidence type="ECO:0000256" key="1">
    <source>
        <dbReference type="SAM" id="Phobius"/>
    </source>
</evidence>
<evidence type="ECO:0000313" key="2">
    <source>
        <dbReference type="EMBL" id="KAK9802697.1"/>
    </source>
</evidence>
<dbReference type="PANTHER" id="PTHR36343:SF1">
    <property type="entry name" value="EXPRESSED PROTEIN"/>
    <property type="match status" value="1"/>
</dbReference>
<protein>
    <submittedName>
        <fullName evidence="2">Uncharacterized protein</fullName>
    </submittedName>
</protein>
<keyword evidence="1" id="KW-0812">Transmembrane</keyword>
<dbReference type="GO" id="GO:0009507">
    <property type="term" value="C:chloroplast"/>
    <property type="evidence" value="ECO:0007669"/>
    <property type="project" value="TreeGrafter"/>
</dbReference>
<accession>A0AAW1P023</accession>
<keyword evidence="1" id="KW-0472">Membrane</keyword>
<dbReference type="AlphaFoldDB" id="A0AAW1P023"/>
<proteinExistence type="predicted"/>